<keyword evidence="16" id="KW-1185">Reference proteome</keyword>
<dbReference type="GO" id="GO:0006511">
    <property type="term" value="P:ubiquitin-dependent protein catabolic process"/>
    <property type="evidence" value="ECO:0007669"/>
    <property type="project" value="UniProtKB-UniRule"/>
</dbReference>
<feature type="active site" description="Nucleophile" evidence="10 12">
    <location>
        <position position="85"/>
    </location>
</feature>
<dbReference type="PRINTS" id="PR00707">
    <property type="entry name" value="UBCTHYDRLASE"/>
</dbReference>
<evidence type="ECO:0000256" key="1">
    <source>
        <dbReference type="ARBA" id="ARBA00000707"/>
    </source>
</evidence>
<evidence type="ECO:0000256" key="5">
    <source>
        <dbReference type="ARBA" id="ARBA00022786"/>
    </source>
</evidence>
<dbReference type="Gene3D" id="3.40.532.10">
    <property type="entry name" value="Peptidase C12, ubiquitin carboxyl-terminal hydrolase"/>
    <property type="match status" value="1"/>
</dbReference>
<dbReference type="STRING" id="1054147.F4PRH4"/>
<evidence type="ECO:0000256" key="9">
    <source>
        <dbReference type="PIRNR" id="PIRNR038120"/>
    </source>
</evidence>
<dbReference type="GO" id="GO:0005737">
    <property type="term" value="C:cytoplasm"/>
    <property type="evidence" value="ECO:0007669"/>
    <property type="project" value="TreeGrafter"/>
</dbReference>
<evidence type="ECO:0000313" key="16">
    <source>
        <dbReference type="Proteomes" id="UP000007797"/>
    </source>
</evidence>
<dbReference type="Pfam" id="PF18031">
    <property type="entry name" value="UCH_C"/>
    <property type="match status" value="1"/>
</dbReference>
<evidence type="ECO:0000256" key="3">
    <source>
        <dbReference type="ARBA" id="ARBA00009326"/>
    </source>
</evidence>
<dbReference type="PANTHER" id="PTHR10589:SF16">
    <property type="entry name" value="UBIQUITIN CARBOXYL-TERMINAL HYDROLASE ISOZYME L5"/>
    <property type="match status" value="1"/>
</dbReference>
<comment type="similarity">
    <text evidence="3 9 12 13">Belongs to the peptidase C12 family.</text>
</comment>
<evidence type="ECO:0000256" key="12">
    <source>
        <dbReference type="PROSITE-ProRule" id="PRU01393"/>
    </source>
</evidence>
<evidence type="ECO:0000256" key="11">
    <source>
        <dbReference type="PIRSR" id="PIRSR038120-2"/>
    </source>
</evidence>
<dbReference type="Proteomes" id="UP000007797">
    <property type="component" value="Unassembled WGS sequence"/>
</dbReference>
<evidence type="ECO:0000256" key="4">
    <source>
        <dbReference type="ARBA" id="ARBA00022670"/>
    </source>
</evidence>
<dbReference type="GeneID" id="14872590"/>
<dbReference type="SUPFAM" id="SSF54001">
    <property type="entry name" value="Cysteine proteinases"/>
    <property type="match status" value="1"/>
</dbReference>
<dbReference type="FunFam" id="3.40.532.10:FF:000003">
    <property type="entry name" value="Ubiquitin carboxyl-terminal hydrolase"/>
    <property type="match status" value="1"/>
</dbReference>
<keyword evidence="7 9" id="KW-0788">Thiol protease</keyword>
<dbReference type="PROSITE" id="PS52048">
    <property type="entry name" value="UCH_DOMAIN"/>
    <property type="match status" value="1"/>
</dbReference>
<comment type="catalytic activity">
    <reaction evidence="1 9 12 13">
        <text>Thiol-dependent hydrolysis of ester, thioester, amide, peptide and isopeptide bonds formed by the C-terminal Gly of ubiquitin (a 76-residue protein attached to proteins as an intracellular targeting signal).</text>
        <dbReference type="EC" id="3.4.19.12"/>
    </reaction>
</comment>
<evidence type="ECO:0000256" key="6">
    <source>
        <dbReference type="ARBA" id="ARBA00022801"/>
    </source>
</evidence>
<dbReference type="OMA" id="YIQYEIQ"/>
<evidence type="ECO:0000256" key="7">
    <source>
        <dbReference type="ARBA" id="ARBA00022807"/>
    </source>
</evidence>
<evidence type="ECO:0000259" key="14">
    <source>
        <dbReference type="PROSITE" id="PS52048"/>
    </source>
</evidence>
<dbReference type="EC" id="3.4.19.12" evidence="9 13"/>
<dbReference type="Pfam" id="PF01088">
    <property type="entry name" value="Peptidase_C12"/>
    <property type="match status" value="1"/>
</dbReference>
<protein>
    <recommendedName>
        <fullName evidence="9 13">Ubiquitin carboxyl-terminal hydrolase</fullName>
        <ecNumber evidence="9 13">3.4.19.12</ecNumber>
    </recommendedName>
</protein>
<dbReference type="RefSeq" id="XP_004358376.1">
    <property type="nucleotide sequence ID" value="XM_004358319.1"/>
</dbReference>
<dbReference type="GO" id="GO:0005634">
    <property type="term" value="C:nucleus"/>
    <property type="evidence" value="ECO:0007669"/>
    <property type="project" value="UniProtKB-SubCell"/>
</dbReference>
<accession>F4PRH4</accession>
<evidence type="ECO:0000256" key="13">
    <source>
        <dbReference type="RuleBase" id="RU361215"/>
    </source>
</evidence>
<dbReference type="GO" id="GO:0004843">
    <property type="term" value="F:cysteine-type deubiquitinase activity"/>
    <property type="evidence" value="ECO:0007669"/>
    <property type="project" value="UniProtKB-UniRule"/>
</dbReference>
<gene>
    <name evidence="15" type="primary">uch2</name>
    <name evidence="15" type="ORF">DFA_00387</name>
</gene>
<dbReference type="PANTHER" id="PTHR10589">
    <property type="entry name" value="UBIQUITIN CARBOXYL-TERMINAL HYDROLASE"/>
    <property type="match status" value="1"/>
</dbReference>
<dbReference type="KEGG" id="dfa:DFA_00387"/>
<dbReference type="PROSITE" id="PS52049">
    <property type="entry name" value="ULD"/>
    <property type="match status" value="1"/>
</dbReference>
<evidence type="ECO:0000313" key="15">
    <source>
        <dbReference type="EMBL" id="EGG20526.1"/>
    </source>
</evidence>
<sequence>MSGNDGWCTIESDPGVFTELIENMGVKDVQVEELYSLDASEFSKLKPVYGLVFLFKWDGKHYSSSQEPCDNQELFFAKQVINNACATQAILSILMNNKDIEMSDELTNFKDFCKFLMPEDRGDAIGNCDAIKRAHNSFARPESFDFESKGGKKEDAFHFVSYIPFEGKLYELDGLSRGPICHGECDDETWLELVQPIIQQRIAKYTSDEIRFNLMAVVKNRKKILSNQKNYLEGKKNAILLKLSQFDTAVTAMDIDESAFIKYNLPTTKEELDLLLAEMDEHLETIDQNIMMEDEKFRNWREENIRRKHNYIPFIIKLLQILAERQELIPLINKAKAATASVDSQQRKK</sequence>
<dbReference type="GO" id="GO:0016579">
    <property type="term" value="P:protein deubiquitination"/>
    <property type="evidence" value="ECO:0007669"/>
    <property type="project" value="InterPro"/>
</dbReference>
<feature type="active site" description="Proton donor" evidence="10 12">
    <location>
        <position position="158"/>
    </location>
</feature>
<dbReference type="InterPro" id="IPR017390">
    <property type="entry name" value="Ubiquitinyl_hydrolase_UCH37"/>
</dbReference>
<organism evidence="15 16">
    <name type="scientific">Cavenderia fasciculata</name>
    <name type="common">Slime mold</name>
    <name type="synonym">Dictyostelium fasciculatum</name>
    <dbReference type="NCBI Taxonomy" id="261658"/>
    <lineage>
        <taxon>Eukaryota</taxon>
        <taxon>Amoebozoa</taxon>
        <taxon>Evosea</taxon>
        <taxon>Eumycetozoa</taxon>
        <taxon>Dictyostelia</taxon>
        <taxon>Acytosteliales</taxon>
        <taxon>Cavenderiaceae</taxon>
        <taxon>Cavenderia</taxon>
    </lineage>
</organism>
<evidence type="ECO:0000256" key="8">
    <source>
        <dbReference type="ARBA" id="ARBA00023242"/>
    </source>
</evidence>
<dbReference type="InterPro" id="IPR038765">
    <property type="entry name" value="Papain-like_cys_pep_sf"/>
</dbReference>
<evidence type="ECO:0000256" key="10">
    <source>
        <dbReference type="PIRSR" id="PIRSR038120-1"/>
    </source>
</evidence>
<proteinExistence type="inferred from homology"/>
<dbReference type="MEROPS" id="C12.005"/>
<feature type="domain" description="UCH catalytic" evidence="14">
    <location>
        <begin position="6"/>
        <end position="219"/>
    </location>
</feature>
<dbReference type="AlphaFoldDB" id="F4PRH4"/>
<keyword evidence="6 9" id="KW-0378">Hydrolase</keyword>
<comment type="subcellular location">
    <subcellularLocation>
        <location evidence="2">Nucleus</location>
    </subcellularLocation>
</comment>
<dbReference type="InterPro" id="IPR036959">
    <property type="entry name" value="Peptidase_C12_UCH_sf"/>
</dbReference>
<dbReference type="EMBL" id="GL883010">
    <property type="protein sequence ID" value="EGG20526.1"/>
    <property type="molecule type" value="Genomic_DNA"/>
</dbReference>
<dbReference type="InterPro" id="IPR041507">
    <property type="entry name" value="UCH_C"/>
</dbReference>
<evidence type="ECO:0000256" key="2">
    <source>
        <dbReference type="ARBA" id="ARBA00004123"/>
    </source>
</evidence>
<name>F4PRH4_CACFS</name>
<keyword evidence="8" id="KW-0539">Nucleus</keyword>
<keyword evidence="5 9" id="KW-0833">Ubl conjugation pathway</keyword>
<keyword evidence="4 9" id="KW-0645">Protease</keyword>
<dbReference type="OrthoDB" id="1924260at2759"/>
<dbReference type="Gene3D" id="1.20.58.860">
    <property type="match status" value="1"/>
</dbReference>
<feature type="site" description="Important for enzyme activity" evidence="11 12">
    <location>
        <position position="173"/>
    </location>
</feature>
<feature type="site" description="Transition state stabilizer" evidence="12">
    <location>
        <position position="79"/>
    </location>
</feature>
<dbReference type="PIRSF" id="PIRSF038120">
    <property type="entry name" value="Ubiquitinyl_hydrolase_UCH37"/>
    <property type="match status" value="1"/>
</dbReference>
<dbReference type="CDD" id="cd09617">
    <property type="entry name" value="Peptidase_C12_UCH37_BAP1"/>
    <property type="match status" value="1"/>
</dbReference>
<dbReference type="InterPro" id="IPR001578">
    <property type="entry name" value="Peptidase_C12_UCH"/>
</dbReference>
<reference evidence="16" key="1">
    <citation type="journal article" date="2011" name="Genome Res.">
        <title>Phylogeny-wide analysis of social amoeba genomes highlights ancient origins for complex intercellular communication.</title>
        <authorList>
            <person name="Heidel A.J."/>
            <person name="Lawal H.M."/>
            <person name="Felder M."/>
            <person name="Schilde C."/>
            <person name="Helps N.R."/>
            <person name="Tunggal B."/>
            <person name="Rivero F."/>
            <person name="John U."/>
            <person name="Schleicher M."/>
            <person name="Eichinger L."/>
            <person name="Platzer M."/>
            <person name="Noegel A.A."/>
            <person name="Schaap P."/>
            <person name="Gloeckner G."/>
        </authorList>
    </citation>
    <scope>NUCLEOTIDE SEQUENCE [LARGE SCALE GENOMIC DNA]</scope>
    <source>
        <strain evidence="16">SH3</strain>
    </source>
</reference>